<comment type="caution">
    <text evidence="2">The sequence shown here is derived from an EMBL/GenBank/DDBJ whole genome shotgun (WGS) entry which is preliminary data.</text>
</comment>
<reference evidence="2 3" key="1">
    <citation type="submission" date="2019-04" db="EMBL/GenBank/DDBJ databases">
        <title>Genome of a novel bacterium Candidatus Jettenia ecosi reconstructed from metagenome of an anammox bioreactor.</title>
        <authorList>
            <person name="Mardanov A.V."/>
            <person name="Beletsky A.V."/>
            <person name="Ravin N.V."/>
            <person name="Botchkova E.A."/>
            <person name="Litti Y.V."/>
            <person name="Nozhevnikova A.N."/>
        </authorList>
    </citation>
    <scope>NUCLEOTIDE SEQUENCE [LARGE SCALE GENOMIC DNA]</scope>
    <source>
        <strain evidence="2">J2</strain>
    </source>
</reference>
<evidence type="ECO:0000313" key="2">
    <source>
        <dbReference type="EMBL" id="TLD40016.1"/>
    </source>
</evidence>
<protein>
    <submittedName>
        <fullName evidence="2">Uncharacterized protein</fullName>
    </submittedName>
</protein>
<sequence length="84" mass="9454">MLDSRQRHSGMTRSGTTTVDYANPKPVCFLITRVNRRFTPISVVHRMLLDYLGKTGLEMVYAQGSSSQKNSVIISPLMLQVIHC</sequence>
<name>A0A533Q626_9BACT</name>
<dbReference type="EMBL" id="SULG01000144">
    <property type="protein sequence ID" value="TLD40016.1"/>
    <property type="molecule type" value="Genomic_DNA"/>
</dbReference>
<gene>
    <name evidence="2" type="ORF">JETT_3716</name>
</gene>
<evidence type="ECO:0000313" key="3">
    <source>
        <dbReference type="Proteomes" id="UP000319783"/>
    </source>
</evidence>
<feature type="compositionally biased region" description="Polar residues" evidence="1">
    <location>
        <begin position="9"/>
        <end position="20"/>
    </location>
</feature>
<dbReference type="AlphaFoldDB" id="A0A533Q626"/>
<dbReference type="Proteomes" id="UP000319783">
    <property type="component" value="Unassembled WGS sequence"/>
</dbReference>
<evidence type="ECO:0000256" key="1">
    <source>
        <dbReference type="SAM" id="MobiDB-lite"/>
    </source>
</evidence>
<feature type="region of interest" description="Disordered" evidence="1">
    <location>
        <begin position="1"/>
        <end position="21"/>
    </location>
</feature>
<proteinExistence type="predicted"/>
<accession>A0A533Q626</accession>
<organism evidence="2 3">
    <name type="scientific">Candidatus Jettenia ecosi</name>
    <dbReference type="NCBI Taxonomy" id="2494326"/>
    <lineage>
        <taxon>Bacteria</taxon>
        <taxon>Pseudomonadati</taxon>
        <taxon>Planctomycetota</taxon>
        <taxon>Candidatus Brocadiia</taxon>
        <taxon>Candidatus Brocadiales</taxon>
        <taxon>Candidatus Brocadiaceae</taxon>
        <taxon>Candidatus Jettenia</taxon>
    </lineage>
</organism>